<gene>
    <name evidence="2" type="ORF">O6P43_019240</name>
</gene>
<evidence type="ECO:0000313" key="3">
    <source>
        <dbReference type="Proteomes" id="UP001163823"/>
    </source>
</evidence>
<keyword evidence="3" id="KW-1185">Reference proteome</keyword>
<comment type="caution">
    <text evidence="2">The sequence shown here is derived from an EMBL/GenBank/DDBJ whole genome shotgun (WGS) entry which is preliminary data.</text>
</comment>
<comment type="similarity">
    <text evidence="1">Belongs to the plant acyltransferase family.</text>
</comment>
<protein>
    <submittedName>
        <fullName evidence="2">Transferase</fullName>
    </submittedName>
</protein>
<organism evidence="2 3">
    <name type="scientific">Quillaja saponaria</name>
    <name type="common">Soap bark tree</name>
    <dbReference type="NCBI Taxonomy" id="32244"/>
    <lineage>
        <taxon>Eukaryota</taxon>
        <taxon>Viridiplantae</taxon>
        <taxon>Streptophyta</taxon>
        <taxon>Embryophyta</taxon>
        <taxon>Tracheophyta</taxon>
        <taxon>Spermatophyta</taxon>
        <taxon>Magnoliopsida</taxon>
        <taxon>eudicotyledons</taxon>
        <taxon>Gunneridae</taxon>
        <taxon>Pentapetalae</taxon>
        <taxon>rosids</taxon>
        <taxon>fabids</taxon>
        <taxon>Fabales</taxon>
        <taxon>Quillajaceae</taxon>
        <taxon>Quillaja</taxon>
    </lineage>
</organism>
<dbReference type="Pfam" id="PF02458">
    <property type="entry name" value="Transferase"/>
    <property type="match status" value="1"/>
</dbReference>
<evidence type="ECO:0000313" key="2">
    <source>
        <dbReference type="EMBL" id="KAJ7958526.1"/>
    </source>
</evidence>
<sequence length="363" mass="41200">MASPHENHQIVSITKVVTVYPKVLQPQRVLCLSNLDRQCPMLMYLVFFYKNSDHHQAYENMCLDSVFNSLKSGLEATLSVWYPAAGRLSLNQSDDKLNLWCNNEGAILVEAVTQVRMLELGDLSEYNEFFENLVYKPSFDGNFSKMPLVVAQVTKFGCGGYSIGIGASHLLFDGLAAYDFFNAWAYNSAMKKRNTVIDQVQKPVHERGTLLIGACQASSSNPQARPAAIEHLYELIKQAASRDQEERSNYDHQLPQIGWSDQKSNFVLQTYHLSGAMIEELKKKHLCERKGYLPFSSFEILAAHLWKARTRSLGLRKEKMVCLQFSVDARKKMVPPLPERFQRQCLCTCLRCVDSRRVGGSKP</sequence>
<dbReference type="PANTHER" id="PTHR31642:SF145">
    <property type="entry name" value="BRASSINOSTEROID-RELATED ACYLTRANSFERASE 1"/>
    <property type="match status" value="1"/>
</dbReference>
<dbReference type="InterPro" id="IPR050317">
    <property type="entry name" value="Plant_Fungal_Acyltransferase"/>
</dbReference>
<dbReference type="InterPro" id="IPR023213">
    <property type="entry name" value="CAT-like_dom_sf"/>
</dbReference>
<dbReference type="Gene3D" id="3.30.559.10">
    <property type="entry name" value="Chloramphenicol acetyltransferase-like domain"/>
    <property type="match status" value="2"/>
</dbReference>
<dbReference type="KEGG" id="qsa:O6P43_019240"/>
<proteinExistence type="inferred from homology"/>
<dbReference type="GO" id="GO:0016747">
    <property type="term" value="F:acyltransferase activity, transferring groups other than amino-acyl groups"/>
    <property type="evidence" value="ECO:0007669"/>
    <property type="project" value="TreeGrafter"/>
</dbReference>
<dbReference type="AlphaFoldDB" id="A0AAD7PK29"/>
<evidence type="ECO:0000256" key="1">
    <source>
        <dbReference type="ARBA" id="ARBA00009861"/>
    </source>
</evidence>
<reference evidence="2" key="1">
    <citation type="journal article" date="2023" name="Science">
        <title>Elucidation of the pathway for biosynthesis of saponin adjuvants from the soapbark tree.</title>
        <authorList>
            <person name="Reed J."/>
            <person name="Orme A."/>
            <person name="El-Demerdash A."/>
            <person name="Owen C."/>
            <person name="Martin L.B.B."/>
            <person name="Misra R.C."/>
            <person name="Kikuchi S."/>
            <person name="Rejzek M."/>
            <person name="Martin A.C."/>
            <person name="Harkess A."/>
            <person name="Leebens-Mack J."/>
            <person name="Louveau T."/>
            <person name="Stephenson M.J."/>
            <person name="Osbourn A."/>
        </authorList>
    </citation>
    <scope>NUCLEOTIDE SEQUENCE</scope>
    <source>
        <strain evidence="2">S10</strain>
    </source>
</reference>
<dbReference type="PANTHER" id="PTHR31642">
    <property type="entry name" value="TRICHOTHECENE 3-O-ACETYLTRANSFERASE"/>
    <property type="match status" value="1"/>
</dbReference>
<accession>A0AAD7PK29</accession>
<keyword evidence="2" id="KW-0808">Transferase</keyword>
<dbReference type="Proteomes" id="UP001163823">
    <property type="component" value="Chromosome 8"/>
</dbReference>
<dbReference type="EMBL" id="JARAOO010000008">
    <property type="protein sequence ID" value="KAJ7958526.1"/>
    <property type="molecule type" value="Genomic_DNA"/>
</dbReference>
<name>A0AAD7PK29_QUISA</name>